<reference evidence="1" key="1">
    <citation type="journal article" date="2021" name="Proc. Natl. Acad. Sci. U.S.A.">
        <title>A Catalog of Tens of Thousands of Viruses from Human Metagenomes Reveals Hidden Associations with Chronic Diseases.</title>
        <authorList>
            <person name="Tisza M.J."/>
            <person name="Buck C.B."/>
        </authorList>
    </citation>
    <scope>NUCLEOTIDE SEQUENCE</scope>
    <source>
        <strain evidence="1">CtFH16</strain>
    </source>
</reference>
<organism evidence="1">
    <name type="scientific">Siphoviridae sp. ctFH16</name>
    <dbReference type="NCBI Taxonomy" id="2827817"/>
    <lineage>
        <taxon>Viruses</taxon>
        <taxon>Duplodnaviria</taxon>
        <taxon>Heunggongvirae</taxon>
        <taxon>Uroviricota</taxon>
        <taxon>Caudoviricetes</taxon>
    </lineage>
</organism>
<protein>
    <submittedName>
        <fullName evidence="1">Uncharacterized protein</fullName>
    </submittedName>
</protein>
<evidence type="ECO:0000313" key="1">
    <source>
        <dbReference type="EMBL" id="DAF64574.1"/>
    </source>
</evidence>
<proteinExistence type="predicted"/>
<accession>A0A8S5TN64</accession>
<name>A0A8S5TN64_9CAUD</name>
<dbReference type="EMBL" id="BK032863">
    <property type="protein sequence ID" value="DAF64574.1"/>
    <property type="molecule type" value="Genomic_DNA"/>
</dbReference>
<sequence length="35" mass="3985">MFSKGDVYLCVKKSILATVRKQFRSQPFVPVAIKV</sequence>